<name>A0AAN5BQP6_ASPOZ</name>
<dbReference type="Proteomes" id="UP001165205">
    <property type="component" value="Unassembled WGS sequence"/>
</dbReference>
<gene>
    <name evidence="2" type="ORF">Aory04_000015700</name>
</gene>
<organism evidence="2 3">
    <name type="scientific">Aspergillus oryzae</name>
    <name type="common">Yellow koji mold</name>
    <dbReference type="NCBI Taxonomy" id="5062"/>
    <lineage>
        <taxon>Eukaryota</taxon>
        <taxon>Fungi</taxon>
        <taxon>Dikarya</taxon>
        <taxon>Ascomycota</taxon>
        <taxon>Pezizomycotina</taxon>
        <taxon>Eurotiomycetes</taxon>
        <taxon>Eurotiomycetidae</taxon>
        <taxon>Eurotiales</taxon>
        <taxon>Aspergillaceae</taxon>
        <taxon>Aspergillus</taxon>
        <taxon>Aspergillus subgen. Circumdati</taxon>
    </lineage>
</organism>
<evidence type="ECO:0000313" key="3">
    <source>
        <dbReference type="Proteomes" id="UP001165205"/>
    </source>
</evidence>
<accession>A0AAN5BQP6</accession>
<reference evidence="2" key="1">
    <citation type="submission" date="2023-04" db="EMBL/GenBank/DDBJ databases">
        <title>Aspergillus oryzae NBRC 4228.</title>
        <authorList>
            <person name="Ichikawa N."/>
            <person name="Sato H."/>
            <person name="Tonouchi N."/>
        </authorList>
    </citation>
    <scope>NUCLEOTIDE SEQUENCE</scope>
    <source>
        <strain evidence="2">NBRC 4228</strain>
    </source>
</reference>
<protein>
    <submittedName>
        <fullName evidence="2">Unnamed protein product</fullName>
    </submittedName>
</protein>
<dbReference type="EMBL" id="BSYA01000001">
    <property type="protein sequence ID" value="GMG22528.1"/>
    <property type="molecule type" value="Genomic_DNA"/>
</dbReference>
<comment type="caution">
    <text evidence="2">The sequence shown here is derived from an EMBL/GenBank/DDBJ whole genome shotgun (WGS) entry which is preliminary data.</text>
</comment>
<proteinExistence type="predicted"/>
<feature type="region of interest" description="Disordered" evidence="1">
    <location>
        <begin position="1"/>
        <end position="22"/>
    </location>
</feature>
<sequence>MTPLDLGTLGNNDSPGGIADKLTGKSDIQVTSCGVIGRRQSTIVDHLREIRKMWILCKETDGLDKKMQPSWQADSQAWGRSLGTDHTIDESFQAVGRARGTAHHAFTTSVLDPTG</sequence>
<dbReference type="AlphaFoldDB" id="A0AAN5BQP6"/>
<evidence type="ECO:0000313" key="2">
    <source>
        <dbReference type="EMBL" id="GMG22528.1"/>
    </source>
</evidence>
<evidence type="ECO:0000256" key="1">
    <source>
        <dbReference type="SAM" id="MobiDB-lite"/>
    </source>
</evidence>